<dbReference type="GO" id="GO:0032259">
    <property type="term" value="P:methylation"/>
    <property type="evidence" value="ECO:0007669"/>
    <property type="project" value="UniProtKB-KW"/>
</dbReference>
<dbReference type="EMBL" id="CP002048">
    <property type="protein sequence ID" value="ADI02255.1"/>
    <property type="molecule type" value="Genomic_DNA"/>
</dbReference>
<dbReference type="KEGG" id="slp:Slip_1492"/>
<dbReference type="Pfam" id="PF22435">
    <property type="entry name" value="MRM3-like_sub_bind"/>
    <property type="match status" value="1"/>
</dbReference>
<dbReference type="InterPro" id="IPR029064">
    <property type="entry name" value="Ribosomal_eL30-like_sf"/>
</dbReference>
<keyword evidence="6" id="KW-1185">Reference proteome</keyword>
<evidence type="ECO:0000259" key="4">
    <source>
        <dbReference type="SMART" id="SM00967"/>
    </source>
</evidence>
<dbReference type="InterPro" id="IPR013123">
    <property type="entry name" value="SpoU_subst-bd"/>
</dbReference>
<feature type="domain" description="RNA 2-O ribose methyltransferase substrate binding" evidence="4">
    <location>
        <begin position="29"/>
        <end position="100"/>
    </location>
</feature>
<name>D7CNH0_SYNLT</name>
<dbReference type="Proteomes" id="UP000000378">
    <property type="component" value="Chromosome"/>
</dbReference>
<dbReference type="AlphaFoldDB" id="D7CNH0"/>
<dbReference type="CDD" id="cd18095">
    <property type="entry name" value="SpoU-like_rRNA-MTase"/>
    <property type="match status" value="1"/>
</dbReference>
<dbReference type="GO" id="GO:0008173">
    <property type="term" value="F:RNA methyltransferase activity"/>
    <property type="evidence" value="ECO:0007669"/>
    <property type="project" value="InterPro"/>
</dbReference>
<evidence type="ECO:0000313" key="5">
    <source>
        <dbReference type="EMBL" id="ADI02255.1"/>
    </source>
</evidence>
<comment type="similarity">
    <text evidence="1">Belongs to the class IV-like SAM-binding methyltransferase superfamily. RNA methyltransferase TrmH family.</text>
</comment>
<dbReference type="InterPro" id="IPR029026">
    <property type="entry name" value="tRNA_m1G_MTases_N"/>
</dbReference>
<reference evidence="6" key="1">
    <citation type="journal article" date="2010" name="Stand. Genomic Sci.">
        <title>Complete genome sequence of Syntrophothermus lipocalidus type strain (TGB-C1T).</title>
        <authorList>
            <consortium name="US DOE Joint Genome Institute (JGI-PGF)"/>
            <person name="Djao O."/>
            <person name="Zhang X."/>
            <person name="Lucas S."/>
            <person name="Lapidus A."/>
            <person name="Glavina Del Rio T."/>
            <person name="Nolan M."/>
            <person name="Tice H."/>
            <person name="Cheng J."/>
            <person name="Han C."/>
            <person name="Tapia R."/>
            <person name="Goodwin L."/>
            <person name="Pitluck S."/>
            <person name="Liolios K."/>
            <person name="Ivanova N."/>
            <person name="Mavromatis K."/>
            <person name="Mikhailova N."/>
            <person name="Ovchinnikova G."/>
            <person name="Pati A."/>
            <person name="Brambilla E."/>
            <person name="Chen A."/>
            <person name="Palaniappan K."/>
            <person name="Land M."/>
            <person name="Hauser L."/>
            <person name="Chang Y."/>
            <person name="Jeffries C."/>
            <person name="Rohde M."/>
            <person name="Sikorski J."/>
            <person name="Spring S."/>
            <person name="Goker M."/>
            <person name="Detter J."/>
            <person name="Woyke T."/>
            <person name="Bristow J."/>
            <person name="Eisen J."/>
            <person name="Markowitz V."/>
            <person name="Hugenholtz P."/>
            <person name="Kyrpides N."/>
            <person name="Klenk H."/>
        </authorList>
    </citation>
    <scope>NUCLEOTIDE SEQUENCE [LARGE SCALE GENOMIC DNA]</scope>
    <source>
        <strain evidence="6">DSM 12680 / TGB-C1</strain>
    </source>
</reference>
<dbReference type="SUPFAM" id="SSF75217">
    <property type="entry name" value="alpha/beta knot"/>
    <property type="match status" value="1"/>
</dbReference>
<dbReference type="STRING" id="643648.Slip_1492"/>
<dbReference type="HOGENOM" id="CLU_021322_3_2_9"/>
<evidence type="ECO:0000256" key="3">
    <source>
        <dbReference type="ARBA" id="ARBA00022679"/>
    </source>
</evidence>
<dbReference type="SUPFAM" id="SSF55315">
    <property type="entry name" value="L30e-like"/>
    <property type="match status" value="1"/>
</dbReference>
<evidence type="ECO:0000313" key="6">
    <source>
        <dbReference type="Proteomes" id="UP000000378"/>
    </source>
</evidence>
<dbReference type="GO" id="GO:0003723">
    <property type="term" value="F:RNA binding"/>
    <property type="evidence" value="ECO:0007669"/>
    <property type="project" value="InterPro"/>
</dbReference>
<dbReference type="GO" id="GO:0006396">
    <property type="term" value="P:RNA processing"/>
    <property type="evidence" value="ECO:0007669"/>
    <property type="project" value="InterPro"/>
</dbReference>
<dbReference type="Pfam" id="PF00588">
    <property type="entry name" value="SpoU_methylase"/>
    <property type="match status" value="1"/>
</dbReference>
<dbReference type="PANTHER" id="PTHR43191">
    <property type="entry name" value="RRNA METHYLTRANSFERASE 3"/>
    <property type="match status" value="1"/>
</dbReference>
<keyword evidence="3" id="KW-0808">Transferase</keyword>
<dbReference type="Gene3D" id="3.30.1330.30">
    <property type="match status" value="1"/>
</dbReference>
<evidence type="ECO:0000256" key="1">
    <source>
        <dbReference type="ARBA" id="ARBA00007228"/>
    </source>
</evidence>
<dbReference type="SMART" id="SM00967">
    <property type="entry name" value="SpoU_sub_bind"/>
    <property type="match status" value="1"/>
</dbReference>
<reference evidence="5 6" key="2">
    <citation type="journal article" date="2010" name="Stand. Genomic Sci.">
        <title>Complete genome sequence of Syntrophothermus lipocalidus type strain (TGB-C1).</title>
        <authorList>
            <person name="Djao O.D."/>
            <person name="Zhang X."/>
            <person name="Lucas S."/>
            <person name="Lapidus A."/>
            <person name="Del Rio T.G."/>
            <person name="Nolan M."/>
            <person name="Tice H."/>
            <person name="Cheng J.F."/>
            <person name="Han C."/>
            <person name="Tapia R."/>
            <person name="Goodwin L."/>
            <person name="Pitluck S."/>
            <person name="Liolios K."/>
            <person name="Ivanova N."/>
            <person name="Mavromatis K."/>
            <person name="Mikhailova N."/>
            <person name="Ovchinnikova G."/>
            <person name="Pati A."/>
            <person name="Brambilla E."/>
            <person name="Chen A."/>
            <person name="Palaniappan K."/>
            <person name="Land M."/>
            <person name="Hauser L."/>
            <person name="Chang Y.J."/>
            <person name="Jeffries C.D."/>
            <person name="Rohde M."/>
            <person name="Sikorski J."/>
            <person name="Spring S."/>
            <person name="Goker M."/>
            <person name="Detter J.C."/>
            <person name="Woyke T."/>
            <person name="Bristow J."/>
            <person name="Eisen J.A."/>
            <person name="Markowitz V."/>
            <person name="Hugenholtz P."/>
            <person name="Kyrpides N.C."/>
            <person name="Klenk H.P."/>
        </authorList>
    </citation>
    <scope>NUCLEOTIDE SEQUENCE [LARGE SCALE GENOMIC DNA]</scope>
    <source>
        <strain evidence="6">DSM 12680 / TGB-C1</strain>
    </source>
</reference>
<sequence length="265" mass="29716">MITSRRNALIKYASRLLERKARDREGKFLVEGVRMVREAMKRPELVEYVLVACDVTGEMEEEFWRDAASVYRIRPELVKEITDTENPSGIVAVCRKPVWDWESIPESDGLILIVDNLRDPGNLGTILRTAWAAGVDAVFLLKGTVDMYNPKVIRSSMGAVFHFPVFERVGNDEVRELCHRGYRLVVADPKASLVFTDADYYGNVAVVIGGETAGISAVFEELPASRVRIPLREGVDSLNAAVACGIILYEAWSQRHLVRENTSMI</sequence>
<proteinExistence type="inferred from homology"/>
<dbReference type="InterPro" id="IPR051259">
    <property type="entry name" value="rRNA_Methyltransferase"/>
</dbReference>
<dbReference type="InterPro" id="IPR001537">
    <property type="entry name" value="SpoU_MeTrfase"/>
</dbReference>
<dbReference type="InterPro" id="IPR029028">
    <property type="entry name" value="Alpha/beta_knot_MTases"/>
</dbReference>
<dbReference type="PANTHER" id="PTHR43191:SF2">
    <property type="entry name" value="RRNA METHYLTRANSFERASE 3, MITOCHONDRIAL"/>
    <property type="match status" value="1"/>
</dbReference>
<accession>D7CNH0</accession>
<gene>
    <name evidence="5" type="ordered locus">Slip_1492</name>
</gene>
<dbReference type="Gene3D" id="3.40.1280.10">
    <property type="match status" value="1"/>
</dbReference>
<evidence type="ECO:0000256" key="2">
    <source>
        <dbReference type="ARBA" id="ARBA00022603"/>
    </source>
</evidence>
<protein>
    <submittedName>
        <fullName evidence="5">tRNA/rRNA methyltransferase (SpoU)</fullName>
    </submittedName>
</protein>
<dbReference type="RefSeq" id="WP_013175657.1">
    <property type="nucleotide sequence ID" value="NC_014220.1"/>
</dbReference>
<organism evidence="5 6">
    <name type="scientific">Syntrophothermus lipocalidus (strain DSM 12680 / TGB-C1)</name>
    <dbReference type="NCBI Taxonomy" id="643648"/>
    <lineage>
        <taxon>Bacteria</taxon>
        <taxon>Bacillati</taxon>
        <taxon>Bacillota</taxon>
        <taxon>Clostridia</taxon>
        <taxon>Eubacteriales</taxon>
        <taxon>Syntrophomonadaceae</taxon>
        <taxon>Syntrophothermus</taxon>
    </lineage>
</organism>
<dbReference type="GO" id="GO:0005737">
    <property type="term" value="C:cytoplasm"/>
    <property type="evidence" value="ECO:0007669"/>
    <property type="project" value="UniProtKB-ARBA"/>
</dbReference>
<dbReference type="eggNOG" id="COG0566">
    <property type="taxonomic scope" value="Bacteria"/>
</dbReference>
<dbReference type="InterPro" id="IPR053888">
    <property type="entry name" value="MRM3-like_sub_bind"/>
</dbReference>
<keyword evidence="2 5" id="KW-0489">Methyltransferase</keyword>